<feature type="region of interest" description="Disordered" evidence="1">
    <location>
        <begin position="32"/>
        <end position="61"/>
    </location>
</feature>
<name>A0ABD0PV31_CIRMR</name>
<evidence type="ECO:0000313" key="2">
    <source>
        <dbReference type="EMBL" id="KAL0176476.1"/>
    </source>
</evidence>
<accession>A0ABD0PV31</accession>
<feature type="non-terminal residue" evidence="2">
    <location>
        <position position="87"/>
    </location>
</feature>
<comment type="caution">
    <text evidence="2">The sequence shown here is derived from an EMBL/GenBank/DDBJ whole genome shotgun (WGS) entry which is preliminary data.</text>
</comment>
<organism evidence="2 3">
    <name type="scientific">Cirrhinus mrigala</name>
    <name type="common">Mrigala</name>
    <dbReference type="NCBI Taxonomy" id="683832"/>
    <lineage>
        <taxon>Eukaryota</taxon>
        <taxon>Metazoa</taxon>
        <taxon>Chordata</taxon>
        <taxon>Craniata</taxon>
        <taxon>Vertebrata</taxon>
        <taxon>Euteleostomi</taxon>
        <taxon>Actinopterygii</taxon>
        <taxon>Neopterygii</taxon>
        <taxon>Teleostei</taxon>
        <taxon>Ostariophysi</taxon>
        <taxon>Cypriniformes</taxon>
        <taxon>Cyprinidae</taxon>
        <taxon>Labeoninae</taxon>
        <taxon>Labeonini</taxon>
        <taxon>Cirrhinus</taxon>
    </lineage>
</organism>
<evidence type="ECO:0000256" key="1">
    <source>
        <dbReference type="SAM" id="MobiDB-lite"/>
    </source>
</evidence>
<evidence type="ECO:0000313" key="3">
    <source>
        <dbReference type="Proteomes" id="UP001529510"/>
    </source>
</evidence>
<protein>
    <submittedName>
        <fullName evidence="2">Uncharacterized protein</fullName>
    </submittedName>
</protein>
<sequence length="87" mass="9350">LSGQRALHVLRCQDFSTFVEWTLARNVTTVCSQEDLASSTPNPEPSPPSPRGAEPSGSTMAPSFLLSTMARQCIGSARLPRPYSSVL</sequence>
<reference evidence="2 3" key="1">
    <citation type="submission" date="2024-05" db="EMBL/GenBank/DDBJ databases">
        <title>Genome sequencing and assembly of Indian major carp, Cirrhinus mrigala (Hamilton, 1822).</title>
        <authorList>
            <person name="Mohindra V."/>
            <person name="Chowdhury L.M."/>
            <person name="Lal K."/>
            <person name="Jena J.K."/>
        </authorList>
    </citation>
    <scope>NUCLEOTIDE SEQUENCE [LARGE SCALE GENOMIC DNA]</scope>
    <source>
        <strain evidence="2">CM1030</strain>
        <tissue evidence="2">Blood</tissue>
    </source>
</reference>
<gene>
    <name evidence="2" type="ORF">M9458_028806</name>
</gene>
<dbReference type="EMBL" id="JAMKFB020000014">
    <property type="protein sequence ID" value="KAL0176476.1"/>
    <property type="molecule type" value="Genomic_DNA"/>
</dbReference>
<dbReference type="Proteomes" id="UP001529510">
    <property type="component" value="Unassembled WGS sequence"/>
</dbReference>
<proteinExistence type="predicted"/>
<dbReference type="AlphaFoldDB" id="A0ABD0PV31"/>
<feature type="non-terminal residue" evidence="2">
    <location>
        <position position="1"/>
    </location>
</feature>
<keyword evidence="3" id="KW-1185">Reference proteome</keyword>